<organism evidence="1 2">
    <name type="scientific">Zopfia rhizophila CBS 207.26</name>
    <dbReference type="NCBI Taxonomy" id="1314779"/>
    <lineage>
        <taxon>Eukaryota</taxon>
        <taxon>Fungi</taxon>
        <taxon>Dikarya</taxon>
        <taxon>Ascomycota</taxon>
        <taxon>Pezizomycotina</taxon>
        <taxon>Dothideomycetes</taxon>
        <taxon>Dothideomycetes incertae sedis</taxon>
        <taxon>Zopfiaceae</taxon>
        <taxon>Zopfia</taxon>
    </lineage>
</organism>
<name>A0A6A6DS73_9PEZI</name>
<dbReference type="AlphaFoldDB" id="A0A6A6DS73"/>
<dbReference type="EMBL" id="ML994654">
    <property type="protein sequence ID" value="KAF2181069.1"/>
    <property type="molecule type" value="Genomic_DNA"/>
</dbReference>
<gene>
    <name evidence="1" type="ORF">K469DRAFT_752935</name>
</gene>
<protein>
    <submittedName>
        <fullName evidence="1">Uncharacterized protein</fullName>
    </submittedName>
</protein>
<evidence type="ECO:0000313" key="2">
    <source>
        <dbReference type="Proteomes" id="UP000800200"/>
    </source>
</evidence>
<accession>A0A6A6DS73</accession>
<reference evidence="1" key="1">
    <citation type="journal article" date="2020" name="Stud. Mycol.">
        <title>101 Dothideomycetes genomes: a test case for predicting lifestyles and emergence of pathogens.</title>
        <authorList>
            <person name="Haridas S."/>
            <person name="Albert R."/>
            <person name="Binder M."/>
            <person name="Bloem J."/>
            <person name="Labutti K."/>
            <person name="Salamov A."/>
            <person name="Andreopoulos B."/>
            <person name="Baker S."/>
            <person name="Barry K."/>
            <person name="Bills G."/>
            <person name="Bluhm B."/>
            <person name="Cannon C."/>
            <person name="Castanera R."/>
            <person name="Culley D."/>
            <person name="Daum C."/>
            <person name="Ezra D."/>
            <person name="Gonzalez J."/>
            <person name="Henrissat B."/>
            <person name="Kuo A."/>
            <person name="Liang C."/>
            <person name="Lipzen A."/>
            <person name="Lutzoni F."/>
            <person name="Magnuson J."/>
            <person name="Mondo S."/>
            <person name="Nolan M."/>
            <person name="Ohm R."/>
            <person name="Pangilinan J."/>
            <person name="Park H.-J."/>
            <person name="Ramirez L."/>
            <person name="Alfaro M."/>
            <person name="Sun H."/>
            <person name="Tritt A."/>
            <person name="Yoshinaga Y."/>
            <person name="Zwiers L.-H."/>
            <person name="Turgeon B."/>
            <person name="Goodwin S."/>
            <person name="Spatafora J."/>
            <person name="Crous P."/>
            <person name="Grigoriev I."/>
        </authorList>
    </citation>
    <scope>NUCLEOTIDE SEQUENCE</scope>
    <source>
        <strain evidence="1">CBS 207.26</strain>
    </source>
</reference>
<proteinExistence type="predicted"/>
<sequence>MEQETRTSSSFSILSSWIRTRTKSVGLGEVTAMLPLVSTTLDQSHLDLQSEVIRMADDFIKWKDPNAGLHAALPWIKAAIMSLLALTPLGWLPPGQIAIQVVGAWADAGLGELGAGVINTLEHEIKEVKELASSIHVTVEAARRNLEQMSRDLMDGKNLPGGTTIVDILLGGRYTLDYSIPIADLTNYFYKTTISRLVTSIWRSNAEKGGEHYKVYVMCAKGTGRDVPCTEESRYEQDGNTCCLYFLQNDNGRYETIVQDTIRLKESPYHIHPRDIVAGSYKSYQVRRFGWDKPSDLYDSVLKAISTDPKNQPLVLGVTYPGVWTLPVCMVPDGKASWITNYPKNMYPCACGNDGSETRQFYEA</sequence>
<evidence type="ECO:0000313" key="1">
    <source>
        <dbReference type="EMBL" id="KAF2181069.1"/>
    </source>
</evidence>
<dbReference type="Proteomes" id="UP000800200">
    <property type="component" value="Unassembled WGS sequence"/>
</dbReference>
<dbReference type="OrthoDB" id="5383967at2759"/>
<keyword evidence="2" id="KW-1185">Reference proteome</keyword>
<feature type="non-terminal residue" evidence="1">
    <location>
        <position position="364"/>
    </location>
</feature>